<name>A0ABD4T921_9CYAN</name>
<keyword evidence="2" id="KW-1185">Reference proteome</keyword>
<evidence type="ECO:0000313" key="1">
    <source>
        <dbReference type="EMBL" id="MCM1985131.1"/>
    </source>
</evidence>
<dbReference type="AlphaFoldDB" id="A0ABD4T921"/>
<protein>
    <recommendedName>
        <fullName evidence="3">C-type lectin domain-containing protein</fullName>
    </recommendedName>
</protein>
<evidence type="ECO:0008006" key="3">
    <source>
        <dbReference type="Google" id="ProtNLM"/>
    </source>
</evidence>
<dbReference type="Proteomes" id="UP000031561">
    <property type="component" value="Unassembled WGS sequence"/>
</dbReference>
<comment type="caution">
    <text evidence="1">The sequence shown here is derived from an EMBL/GenBank/DDBJ whole genome shotgun (WGS) entry which is preliminary data.</text>
</comment>
<dbReference type="RefSeq" id="WP_166283516.1">
    <property type="nucleotide sequence ID" value="NZ_JTHE03000114.1"/>
</dbReference>
<accession>A0ABD4T921</accession>
<keyword evidence="1" id="KW-0614">Plasmid</keyword>
<geneLocation type="plasmid" evidence="1">
    <name>unnamed7</name>
</geneLocation>
<sequence length="82" mass="9290">MSLPTAYSVQPLASEATADLNPEGYPVCRITYNRDAWVKMLQPPNEYSAEDAKLLCQESENTWVAWVPDHGEIILDRSNIYC</sequence>
<organism evidence="1 2">
    <name type="scientific">Lyngbya confervoides BDU141951</name>
    <dbReference type="NCBI Taxonomy" id="1574623"/>
    <lineage>
        <taxon>Bacteria</taxon>
        <taxon>Bacillati</taxon>
        <taxon>Cyanobacteriota</taxon>
        <taxon>Cyanophyceae</taxon>
        <taxon>Oscillatoriophycideae</taxon>
        <taxon>Oscillatoriales</taxon>
        <taxon>Microcoleaceae</taxon>
        <taxon>Lyngbya</taxon>
    </lineage>
</organism>
<evidence type="ECO:0000313" key="2">
    <source>
        <dbReference type="Proteomes" id="UP000031561"/>
    </source>
</evidence>
<proteinExistence type="predicted"/>
<reference evidence="1 2" key="1">
    <citation type="journal article" date="2015" name="Genome Announc.">
        <title>Draft Genome Sequence of Filamentous Marine Cyanobacterium Lyngbya confervoides Strain BDU141951.</title>
        <authorList>
            <person name="Chandrababunaidu M.M."/>
            <person name="Sen D."/>
            <person name="Tripathy S."/>
        </authorList>
    </citation>
    <scope>NUCLEOTIDE SEQUENCE [LARGE SCALE GENOMIC DNA]</scope>
    <source>
        <strain evidence="1 2">BDU141951</strain>
    </source>
</reference>
<dbReference type="EMBL" id="JTHE03000114">
    <property type="protein sequence ID" value="MCM1985131.1"/>
    <property type="molecule type" value="Genomic_DNA"/>
</dbReference>
<gene>
    <name evidence="1" type="ORF">QQ91_0020130</name>
</gene>